<gene>
    <name evidence="2" type="ORF">JKJ07_19340</name>
</gene>
<dbReference type="EMBL" id="JAENHO010000005">
    <property type="protein sequence ID" value="MBL7256453.1"/>
    <property type="molecule type" value="Genomic_DNA"/>
</dbReference>
<feature type="compositionally biased region" description="Low complexity" evidence="1">
    <location>
        <begin position="140"/>
        <end position="159"/>
    </location>
</feature>
<proteinExistence type="predicted"/>
<evidence type="ECO:0000313" key="2">
    <source>
        <dbReference type="EMBL" id="MBL7256453.1"/>
    </source>
</evidence>
<name>A0ABS1VPD1_9ACTN</name>
<accession>A0ABS1VPD1</accession>
<comment type="caution">
    <text evidence="2">The sequence shown here is derived from an EMBL/GenBank/DDBJ whole genome shotgun (WGS) entry which is preliminary data.</text>
</comment>
<evidence type="ECO:0000313" key="3">
    <source>
        <dbReference type="Proteomes" id="UP000598996"/>
    </source>
</evidence>
<protein>
    <submittedName>
        <fullName evidence="2">Uncharacterized protein</fullName>
    </submittedName>
</protein>
<dbReference type="Proteomes" id="UP000598996">
    <property type="component" value="Unassembled WGS sequence"/>
</dbReference>
<sequence length="235" mass="22518">MGRIRAGSNADGCAVTGRDAAGCAEIGSDVSGCADVGWNADGCADTGRDAAGCAETGRDAAGCADVGWGAAGWAETGEDVSGCADVGWNTDGCPDTGSSMGSMTTGWATGEPVIGWGMGGGSGVIAPRPLWESSQPRPWGSLSSSAGAAGAAETGSEAVGRSHTEPLGSGFGDPMSSTDCPAGSVDTGPADGSYASSGTEYGGAVTGETPRSSASARGAAQPPSDCCCGPEVAAC</sequence>
<reference evidence="2 3" key="1">
    <citation type="submission" date="2021-01" db="EMBL/GenBank/DDBJ databases">
        <title>Actinoplanes sp. nov. LDG1-01 isolated from lichen.</title>
        <authorList>
            <person name="Saeng-In P."/>
            <person name="Phongsopitanun W."/>
            <person name="Kanchanasin P."/>
            <person name="Yuki M."/>
            <person name="Kudo T."/>
            <person name="Ohkuma M."/>
            <person name="Tanasupawat S."/>
        </authorList>
    </citation>
    <scope>NUCLEOTIDE SEQUENCE [LARGE SCALE GENOMIC DNA]</scope>
    <source>
        <strain evidence="2 3">LDG1-01</strain>
    </source>
</reference>
<feature type="region of interest" description="Disordered" evidence="1">
    <location>
        <begin position="129"/>
        <end position="226"/>
    </location>
</feature>
<organism evidence="2 3">
    <name type="scientific">Paractinoplanes lichenicola</name>
    <dbReference type="NCBI Taxonomy" id="2802976"/>
    <lineage>
        <taxon>Bacteria</taxon>
        <taxon>Bacillati</taxon>
        <taxon>Actinomycetota</taxon>
        <taxon>Actinomycetes</taxon>
        <taxon>Micromonosporales</taxon>
        <taxon>Micromonosporaceae</taxon>
        <taxon>Paractinoplanes</taxon>
    </lineage>
</organism>
<evidence type="ECO:0000256" key="1">
    <source>
        <dbReference type="SAM" id="MobiDB-lite"/>
    </source>
</evidence>
<keyword evidence="3" id="KW-1185">Reference proteome</keyword>